<dbReference type="PROSITE" id="PS51421">
    <property type="entry name" value="RAS"/>
    <property type="match status" value="1"/>
</dbReference>
<dbReference type="Proteomes" id="UP000747542">
    <property type="component" value="Unassembled WGS sequence"/>
</dbReference>
<organism evidence="5 6">
    <name type="scientific">Homarus americanus</name>
    <name type="common">American lobster</name>
    <dbReference type="NCBI Taxonomy" id="6706"/>
    <lineage>
        <taxon>Eukaryota</taxon>
        <taxon>Metazoa</taxon>
        <taxon>Ecdysozoa</taxon>
        <taxon>Arthropoda</taxon>
        <taxon>Crustacea</taxon>
        <taxon>Multicrustacea</taxon>
        <taxon>Malacostraca</taxon>
        <taxon>Eumalacostraca</taxon>
        <taxon>Eucarida</taxon>
        <taxon>Decapoda</taxon>
        <taxon>Pleocyemata</taxon>
        <taxon>Astacidea</taxon>
        <taxon>Nephropoidea</taxon>
        <taxon>Nephropidae</taxon>
        <taxon>Homarus</taxon>
    </lineage>
</organism>
<comment type="caution">
    <text evidence="5">The sequence shown here is derived from an EMBL/GenBank/DDBJ whole genome shotgun (WGS) entry which is preliminary data.</text>
</comment>
<accession>A0A8J5JIB9</accession>
<keyword evidence="4" id="KW-0636">Prenylation</keyword>
<dbReference type="Gene3D" id="3.40.50.300">
    <property type="entry name" value="P-loop containing nucleotide triphosphate hydrolases"/>
    <property type="match status" value="1"/>
</dbReference>
<dbReference type="GO" id="GO:0003924">
    <property type="term" value="F:GTPase activity"/>
    <property type="evidence" value="ECO:0007669"/>
    <property type="project" value="InterPro"/>
</dbReference>
<protein>
    <submittedName>
        <fullName evidence="5">Ras-related protein Rab-8B-like</fullName>
    </submittedName>
</protein>
<gene>
    <name evidence="5" type="primary">Rab8b-L</name>
    <name evidence="5" type="ORF">Hamer_G006290</name>
</gene>
<evidence type="ECO:0000313" key="5">
    <source>
        <dbReference type="EMBL" id="KAG7158912.1"/>
    </source>
</evidence>
<feature type="non-terminal residue" evidence="5">
    <location>
        <position position="189"/>
    </location>
</feature>
<dbReference type="AlphaFoldDB" id="A0A8J5JIB9"/>
<evidence type="ECO:0000256" key="3">
    <source>
        <dbReference type="ARBA" id="ARBA00023134"/>
    </source>
</evidence>
<keyword evidence="6" id="KW-1185">Reference proteome</keyword>
<evidence type="ECO:0000313" key="6">
    <source>
        <dbReference type="Proteomes" id="UP000747542"/>
    </source>
</evidence>
<dbReference type="PROSITE" id="PS51419">
    <property type="entry name" value="RAB"/>
    <property type="match status" value="1"/>
</dbReference>
<keyword evidence="2" id="KW-0547">Nucleotide-binding</keyword>
<dbReference type="PRINTS" id="PR00449">
    <property type="entry name" value="RASTRNSFRMNG"/>
</dbReference>
<proteinExistence type="inferred from homology"/>
<dbReference type="SUPFAM" id="SSF52540">
    <property type="entry name" value="P-loop containing nucleoside triphosphate hydrolases"/>
    <property type="match status" value="1"/>
</dbReference>
<evidence type="ECO:0000256" key="4">
    <source>
        <dbReference type="ARBA" id="ARBA00023289"/>
    </source>
</evidence>
<name>A0A8J5JIB9_HOMAM</name>
<dbReference type="InterPro" id="IPR027417">
    <property type="entry name" value="P-loop_NTPase"/>
</dbReference>
<dbReference type="FunFam" id="3.40.50.300:FF:001447">
    <property type="entry name" value="Ras-related protein Rab-1B"/>
    <property type="match status" value="1"/>
</dbReference>
<dbReference type="PANTHER" id="PTHR47980">
    <property type="entry name" value="LD44762P"/>
    <property type="match status" value="1"/>
</dbReference>
<dbReference type="SMART" id="SM00173">
    <property type="entry name" value="RAS"/>
    <property type="match status" value="1"/>
</dbReference>
<sequence length="189" mass="20996">MSSRSYHHLFKILLVGDAGVGKCDLLAKFEEDKRQEEPFVSTIGIPFRVRDVRVGGKTVRLQLWNAVWDDLTTFTSSNTSSATTTDATRTAKGVLLVYDVTHETSFENTRRLRKVRDEGGLGEVVIMLLGTNAHYRGDDRQVTWQRGKELGDEAGVKFLEVSAVTGTNMEQALLTITKAILAKVGHINE</sequence>
<dbReference type="InterPro" id="IPR001806">
    <property type="entry name" value="Small_GTPase"/>
</dbReference>
<keyword evidence="4" id="KW-0449">Lipoprotein</keyword>
<keyword evidence="3" id="KW-0342">GTP-binding</keyword>
<evidence type="ECO:0000256" key="2">
    <source>
        <dbReference type="ARBA" id="ARBA00022741"/>
    </source>
</evidence>
<dbReference type="SMART" id="SM00174">
    <property type="entry name" value="RHO"/>
    <property type="match status" value="1"/>
</dbReference>
<evidence type="ECO:0000256" key="1">
    <source>
        <dbReference type="ARBA" id="ARBA00006270"/>
    </source>
</evidence>
<dbReference type="Pfam" id="PF00071">
    <property type="entry name" value="Ras"/>
    <property type="match status" value="1"/>
</dbReference>
<dbReference type="InterPro" id="IPR050305">
    <property type="entry name" value="Small_GTPase_Rab"/>
</dbReference>
<dbReference type="SMART" id="SM00175">
    <property type="entry name" value="RAB"/>
    <property type="match status" value="1"/>
</dbReference>
<reference evidence="5" key="1">
    <citation type="journal article" date="2021" name="Sci. Adv.">
        <title>The American lobster genome reveals insights on longevity, neural, and immune adaptations.</title>
        <authorList>
            <person name="Polinski J.M."/>
            <person name="Zimin A.V."/>
            <person name="Clark K.F."/>
            <person name="Kohn A.B."/>
            <person name="Sadowski N."/>
            <person name="Timp W."/>
            <person name="Ptitsyn A."/>
            <person name="Khanna P."/>
            <person name="Romanova D.Y."/>
            <person name="Williams P."/>
            <person name="Greenwood S.J."/>
            <person name="Moroz L.L."/>
            <person name="Walt D.R."/>
            <person name="Bodnar A.G."/>
        </authorList>
    </citation>
    <scope>NUCLEOTIDE SEQUENCE</scope>
    <source>
        <strain evidence="5">GMGI-L3</strain>
    </source>
</reference>
<dbReference type="GO" id="GO:0005525">
    <property type="term" value="F:GTP binding"/>
    <property type="evidence" value="ECO:0007669"/>
    <property type="project" value="UniProtKB-KW"/>
</dbReference>
<comment type="similarity">
    <text evidence="1">Belongs to the small GTPase superfamily. Rab family.</text>
</comment>
<dbReference type="EMBL" id="JAHLQT010034244">
    <property type="protein sequence ID" value="KAG7158912.1"/>
    <property type="molecule type" value="Genomic_DNA"/>
</dbReference>